<reference evidence="1" key="1">
    <citation type="submission" date="2021-04" db="EMBL/GenBank/DDBJ databases">
        <title>Pseudonocardia sp. nov., isolated from sandy soil of mangrove forest.</title>
        <authorList>
            <person name="Zan Z."/>
            <person name="Huang R."/>
            <person name="Liu W."/>
        </authorList>
    </citation>
    <scope>NUCLEOTIDE SEQUENCE</scope>
    <source>
        <strain evidence="1">S2-4</strain>
    </source>
</reference>
<proteinExistence type="predicted"/>
<dbReference type="RefSeq" id="WP_252446168.1">
    <property type="nucleotide sequence ID" value="NZ_JAGSOV010000087.1"/>
</dbReference>
<dbReference type="EMBL" id="JAGSOV010000087">
    <property type="protein sequence ID" value="MCO1660627.1"/>
    <property type="molecule type" value="Genomic_DNA"/>
</dbReference>
<organism evidence="1 2">
    <name type="scientific">Pseudonocardia humida</name>
    <dbReference type="NCBI Taxonomy" id="2800819"/>
    <lineage>
        <taxon>Bacteria</taxon>
        <taxon>Bacillati</taxon>
        <taxon>Actinomycetota</taxon>
        <taxon>Actinomycetes</taxon>
        <taxon>Pseudonocardiales</taxon>
        <taxon>Pseudonocardiaceae</taxon>
        <taxon>Pseudonocardia</taxon>
    </lineage>
</organism>
<name>A0ABT1AC49_9PSEU</name>
<dbReference type="Proteomes" id="UP001165283">
    <property type="component" value="Unassembled WGS sequence"/>
</dbReference>
<comment type="caution">
    <text evidence="1">The sequence shown here is derived from an EMBL/GenBank/DDBJ whole genome shotgun (WGS) entry which is preliminary data.</text>
</comment>
<keyword evidence="2" id="KW-1185">Reference proteome</keyword>
<evidence type="ECO:0000313" key="1">
    <source>
        <dbReference type="EMBL" id="MCO1660627.1"/>
    </source>
</evidence>
<accession>A0ABT1AC49</accession>
<evidence type="ECO:0000313" key="2">
    <source>
        <dbReference type="Proteomes" id="UP001165283"/>
    </source>
</evidence>
<dbReference type="InterPro" id="IPR023393">
    <property type="entry name" value="START-like_dom_sf"/>
</dbReference>
<dbReference type="Gene3D" id="3.30.530.20">
    <property type="match status" value="1"/>
</dbReference>
<gene>
    <name evidence="1" type="ORF">KDL28_36820</name>
</gene>
<protein>
    <recommendedName>
        <fullName evidence="3">Activator of Hsp90 ATPase-like protein</fullName>
    </recommendedName>
</protein>
<dbReference type="SUPFAM" id="SSF55961">
    <property type="entry name" value="Bet v1-like"/>
    <property type="match status" value="1"/>
</dbReference>
<evidence type="ECO:0008006" key="3">
    <source>
        <dbReference type="Google" id="ProtNLM"/>
    </source>
</evidence>
<sequence>MTDDFEMHLVLPAPPETVWAHLREPELLGRWFGWHHDGFDAELREVFVDAVVVERPGRELVIAGGHRFTVDGHPAGSTLHVSRVSPADGSAWDPSWRPIEEGWVTFLQQLRLVLDLDPAAAAGTRHTVMRSGSPRAGLVTDAGPGSAWSARLFGPEELAGTVWFRTPHQLGLRVHGWGDGLLTIMTDVPGGEGRVVLTTYGRSDDAAAATERDLLRWWAGVTDTVPAS</sequence>